<comment type="caution">
    <text evidence="1">The sequence shown here is derived from an EMBL/GenBank/DDBJ whole genome shotgun (WGS) entry which is preliminary data.</text>
</comment>
<accession>A0A7X2BSE6</accession>
<dbReference type="Proteomes" id="UP000447574">
    <property type="component" value="Unassembled WGS sequence"/>
</dbReference>
<dbReference type="AlphaFoldDB" id="A0A7X2BSE6"/>
<proteinExistence type="predicted"/>
<evidence type="ECO:0000313" key="1">
    <source>
        <dbReference type="EMBL" id="MQT73312.1"/>
    </source>
</evidence>
<organism evidence="1 2">
    <name type="scientific">Pseudomonas helleri</name>
    <dbReference type="NCBI Taxonomy" id="1608996"/>
    <lineage>
        <taxon>Bacteria</taxon>
        <taxon>Pseudomonadati</taxon>
        <taxon>Pseudomonadota</taxon>
        <taxon>Gammaproteobacteria</taxon>
        <taxon>Pseudomonadales</taxon>
        <taxon>Pseudomonadaceae</taxon>
        <taxon>Pseudomonas</taxon>
    </lineage>
</organism>
<gene>
    <name evidence="1" type="ORF">GHO37_03200</name>
</gene>
<sequence>MAKESDHVDFLPERYATVTKHLEGLVDAAFTMAEAGDDPRDVLAMIRFGLEKVNGKGNPTKR</sequence>
<name>A0A7X2BSE6_9PSED</name>
<dbReference type="RefSeq" id="WP_153437741.1">
    <property type="nucleotide sequence ID" value="NZ_WIWF01000007.1"/>
</dbReference>
<protein>
    <submittedName>
        <fullName evidence="1">Uncharacterized protein</fullName>
    </submittedName>
</protein>
<reference evidence="1 2" key="1">
    <citation type="submission" date="2019-10" db="EMBL/GenBank/DDBJ databases">
        <title>Evaluation of single-gene subtyping targets for Pseudomonas.</title>
        <authorList>
            <person name="Reichler S.J."/>
            <person name="Orsi R.H."/>
            <person name="Wiedmann M."/>
            <person name="Martin N.H."/>
            <person name="Murphy S.I."/>
        </authorList>
    </citation>
    <scope>NUCLEOTIDE SEQUENCE [LARGE SCALE GENOMIC DNA]</scope>
    <source>
        <strain evidence="1 2">FSL R10-2932</strain>
    </source>
</reference>
<evidence type="ECO:0000313" key="2">
    <source>
        <dbReference type="Proteomes" id="UP000447574"/>
    </source>
</evidence>
<dbReference type="EMBL" id="WIWF01000007">
    <property type="protein sequence ID" value="MQT73312.1"/>
    <property type="molecule type" value="Genomic_DNA"/>
</dbReference>